<evidence type="ECO:0000256" key="6">
    <source>
        <dbReference type="ARBA" id="ARBA00022989"/>
    </source>
</evidence>
<feature type="transmembrane region" description="Helical" evidence="9">
    <location>
        <begin position="164"/>
        <end position="185"/>
    </location>
</feature>
<gene>
    <name evidence="9" type="primary">secF</name>
    <name evidence="11" type="ORF">CDSE_0337</name>
</gene>
<evidence type="ECO:0000256" key="9">
    <source>
        <dbReference type="HAMAP-Rule" id="MF_01464"/>
    </source>
</evidence>
<dbReference type="GO" id="GO:0065002">
    <property type="term" value="P:intracellular protein transmembrane transport"/>
    <property type="evidence" value="ECO:0007669"/>
    <property type="project" value="UniProtKB-UniRule"/>
</dbReference>
<dbReference type="InterPro" id="IPR022813">
    <property type="entry name" value="SecD/SecF_arch_bac"/>
</dbReference>
<evidence type="ECO:0000256" key="3">
    <source>
        <dbReference type="ARBA" id="ARBA00022475"/>
    </source>
</evidence>
<evidence type="ECO:0000259" key="10">
    <source>
        <dbReference type="Pfam" id="PF02355"/>
    </source>
</evidence>
<dbReference type="RefSeq" id="WP_015396086.1">
    <property type="nucleotide sequence ID" value="NC_020294.1"/>
</dbReference>
<feature type="transmembrane region" description="Helical" evidence="9">
    <location>
        <begin position="140"/>
        <end position="157"/>
    </location>
</feature>
<sequence length="311" mass="35309">MELFRISKTIPFMRHAVLLNLVSLITFITALFFIQKNGLNLSTEFTGGSVIEASYTGNKIISLDKIRESFADIDNYDKLQIQYFGSSKEIMIKIPTLENNSEKHQINEILSRLQKHEKSFQINKIEIIGPQVGEKLARDGLLALTMVIIGIITYLSFRFEWRLAVSGVIANLHDVTIILGFFAFFHWEFSLAVLAGILAVLGYSVNESVIIMDRIRENCSKDSDYNVEDIINKSITQTISRTIITHTSTQFMVLSLFFFGGHSLHYFSIALTIGIWFGIYSSIFISASLAMWLNFKGNKNISKKNLTINKH</sequence>
<dbReference type="HAMAP" id="MF_01464_B">
    <property type="entry name" value="SecF_B"/>
    <property type="match status" value="1"/>
</dbReference>
<dbReference type="STRING" id="1208919.CDSE_0337"/>
<evidence type="ECO:0000256" key="8">
    <source>
        <dbReference type="ARBA" id="ARBA00023136"/>
    </source>
</evidence>
<dbReference type="GO" id="GO:0043952">
    <property type="term" value="P:protein transport by the Sec complex"/>
    <property type="evidence" value="ECO:0007669"/>
    <property type="project" value="UniProtKB-UniRule"/>
</dbReference>
<dbReference type="SUPFAM" id="SSF82866">
    <property type="entry name" value="Multidrug efflux transporter AcrB transmembrane domain"/>
    <property type="match status" value="1"/>
</dbReference>
<dbReference type="PANTHER" id="PTHR30081:SF8">
    <property type="entry name" value="PROTEIN TRANSLOCASE SUBUNIT SECF"/>
    <property type="match status" value="1"/>
</dbReference>
<evidence type="ECO:0000256" key="2">
    <source>
        <dbReference type="ARBA" id="ARBA00022448"/>
    </source>
</evidence>
<feature type="transmembrane region" description="Helical" evidence="9">
    <location>
        <begin position="275"/>
        <end position="295"/>
    </location>
</feature>
<evidence type="ECO:0000313" key="12">
    <source>
        <dbReference type="Proteomes" id="UP000011547"/>
    </source>
</evidence>
<dbReference type="InterPro" id="IPR005665">
    <property type="entry name" value="SecF_bac"/>
</dbReference>
<comment type="subcellular location">
    <subcellularLocation>
        <location evidence="1 9">Cell membrane</location>
        <topology evidence="1 9">Multi-pass membrane protein</topology>
    </subcellularLocation>
</comment>
<dbReference type="KEGG" id="kde:CDSE_0337"/>
<organism evidence="11 12">
    <name type="scientific">Candidatus Kinetoplastidibacterium desouzai TCC079E</name>
    <dbReference type="NCBI Taxonomy" id="1208919"/>
    <lineage>
        <taxon>Bacteria</taxon>
        <taxon>Pseudomonadati</taxon>
        <taxon>Pseudomonadota</taxon>
        <taxon>Betaproteobacteria</taxon>
        <taxon>Candidatus Kinetoplastidibacterium</taxon>
    </lineage>
</organism>
<evidence type="ECO:0000256" key="7">
    <source>
        <dbReference type="ARBA" id="ARBA00023010"/>
    </source>
</evidence>
<evidence type="ECO:0000256" key="4">
    <source>
        <dbReference type="ARBA" id="ARBA00022692"/>
    </source>
</evidence>
<dbReference type="InterPro" id="IPR055344">
    <property type="entry name" value="SecD_SecF_C_bact"/>
</dbReference>
<keyword evidence="2 9" id="KW-0813">Transport</keyword>
<feature type="transmembrane region" description="Helical" evidence="9">
    <location>
        <begin position="191"/>
        <end position="211"/>
    </location>
</feature>
<evidence type="ECO:0000313" key="11">
    <source>
        <dbReference type="EMBL" id="AGF46675.1"/>
    </source>
</evidence>
<dbReference type="InterPro" id="IPR048634">
    <property type="entry name" value="SecD_SecF_C"/>
</dbReference>
<comment type="subunit">
    <text evidence="9">Forms a complex with SecD. Part of the essential Sec protein translocation apparatus which comprises SecA, SecYEG and auxiliary proteins SecDF-YajC and YidC.</text>
</comment>
<evidence type="ECO:0000256" key="1">
    <source>
        <dbReference type="ARBA" id="ARBA00004651"/>
    </source>
</evidence>
<dbReference type="EMBL" id="CP003803">
    <property type="protein sequence ID" value="AGF46675.1"/>
    <property type="molecule type" value="Genomic_DNA"/>
</dbReference>
<keyword evidence="5 9" id="KW-0653">Protein transport</keyword>
<dbReference type="eggNOG" id="COG0341">
    <property type="taxonomic scope" value="Bacteria"/>
</dbReference>
<protein>
    <recommendedName>
        <fullName evidence="9">Protein-export membrane protein SecF</fullName>
    </recommendedName>
</protein>
<dbReference type="HOGENOM" id="CLU_050012_1_0_4"/>
<dbReference type="Pfam" id="PF02355">
    <property type="entry name" value="SecD_SecF_C"/>
    <property type="match status" value="1"/>
</dbReference>
<dbReference type="PRINTS" id="PR01755">
    <property type="entry name" value="SECFTRNLCASE"/>
</dbReference>
<name>M1M326_9PROT</name>
<reference evidence="11 12" key="1">
    <citation type="journal article" date="2013" name="Genome Biol. Evol.">
        <title>Genome evolution and phylogenomic analysis of candidatus kinetoplastibacterium, the betaproteobacterial endosymbionts of strigomonas and angomonas.</title>
        <authorList>
            <person name="Alves J.M."/>
            <person name="Serrano M.G."/>
            <person name="Maia da Silva F."/>
            <person name="Voegtly L.J."/>
            <person name="Matveyev A.V."/>
            <person name="Teixeira M.M."/>
            <person name="Camargo E.P."/>
            <person name="Buck G.A."/>
        </authorList>
    </citation>
    <scope>NUCLEOTIDE SEQUENCE [LARGE SCALE GENOMIC DNA]</scope>
    <source>
        <strain evidence="11 12">TCC079E</strain>
    </source>
</reference>
<feature type="domain" description="Protein export membrane protein SecD/SecF C-terminal" evidence="10">
    <location>
        <begin position="112"/>
        <end position="294"/>
    </location>
</feature>
<dbReference type="OrthoDB" id="9774769at2"/>
<evidence type="ECO:0000256" key="5">
    <source>
        <dbReference type="ARBA" id="ARBA00022927"/>
    </source>
</evidence>
<keyword evidence="7 9" id="KW-0811">Translocation</keyword>
<dbReference type="GO" id="GO:0006605">
    <property type="term" value="P:protein targeting"/>
    <property type="evidence" value="ECO:0007669"/>
    <property type="project" value="UniProtKB-UniRule"/>
</dbReference>
<comment type="function">
    <text evidence="9">Part of the Sec protein translocase complex. Interacts with the SecYEG preprotein conducting channel. SecDF uses the proton motive force (PMF) to complete protein translocation after the ATP-dependent function of SecA.</text>
</comment>
<dbReference type="NCBIfam" id="TIGR00916">
    <property type="entry name" value="2A0604s01"/>
    <property type="match status" value="1"/>
</dbReference>
<keyword evidence="3 9" id="KW-1003">Cell membrane</keyword>
<dbReference type="InterPro" id="IPR022645">
    <property type="entry name" value="SecD/SecF_bac"/>
</dbReference>
<proteinExistence type="inferred from homology"/>
<keyword evidence="4 9" id="KW-0812">Transmembrane</keyword>
<dbReference type="NCBIfam" id="TIGR00966">
    <property type="entry name" value="transloc_SecF"/>
    <property type="match status" value="1"/>
</dbReference>
<dbReference type="GO" id="GO:0015450">
    <property type="term" value="F:protein-transporting ATPase activity"/>
    <property type="evidence" value="ECO:0007669"/>
    <property type="project" value="InterPro"/>
</dbReference>
<dbReference type="Proteomes" id="UP000011547">
    <property type="component" value="Chromosome"/>
</dbReference>
<keyword evidence="6 9" id="KW-1133">Transmembrane helix</keyword>
<dbReference type="PANTHER" id="PTHR30081">
    <property type="entry name" value="PROTEIN-EXPORT MEMBRANE PROTEIN SEC"/>
    <property type="match status" value="1"/>
</dbReference>
<dbReference type="Gene3D" id="1.20.1640.10">
    <property type="entry name" value="Multidrug efflux transporter AcrB transmembrane domain"/>
    <property type="match status" value="1"/>
</dbReference>
<keyword evidence="8 9" id="KW-0472">Membrane</keyword>
<feature type="transmembrane region" description="Helical" evidence="9">
    <location>
        <begin position="12"/>
        <end position="34"/>
    </location>
</feature>
<accession>M1M326</accession>
<dbReference type="PATRIC" id="fig|1208919.3.peg.112"/>
<dbReference type="GO" id="GO:0005886">
    <property type="term" value="C:plasma membrane"/>
    <property type="evidence" value="ECO:0007669"/>
    <property type="project" value="UniProtKB-SubCell"/>
</dbReference>
<comment type="similarity">
    <text evidence="9">Belongs to the SecD/SecF family. SecF subfamily.</text>
</comment>
<feature type="transmembrane region" description="Helical" evidence="9">
    <location>
        <begin position="251"/>
        <end position="269"/>
    </location>
</feature>
<keyword evidence="12" id="KW-1185">Reference proteome</keyword>
<dbReference type="AlphaFoldDB" id="M1M326"/>